<keyword evidence="3" id="KW-0732">Signal</keyword>
<dbReference type="InterPro" id="IPR055096">
    <property type="entry name" value="Ig_NUP210_1st"/>
</dbReference>
<feature type="transmembrane region" description="Helical" evidence="2">
    <location>
        <begin position="1629"/>
        <end position="1646"/>
    </location>
</feature>
<dbReference type="GeneID" id="118272255"/>
<dbReference type="InterPro" id="IPR058779">
    <property type="entry name" value="Ig_NUP210_13th"/>
</dbReference>
<dbReference type="Pfam" id="PF22969">
    <property type="entry name" value="Ig_NUP210_2nd"/>
    <property type="match status" value="1"/>
</dbReference>
<dbReference type="Proteomes" id="UP000829999">
    <property type="component" value="Chromosome 5"/>
</dbReference>
<keyword evidence="7" id="KW-1185">Reference proteome</keyword>
<protein>
    <submittedName>
        <fullName evidence="8">Nuclear pore membrane glycoprotein 210</fullName>
    </submittedName>
</protein>
<evidence type="ECO:0000259" key="4">
    <source>
        <dbReference type="Pfam" id="PF22967"/>
    </source>
</evidence>
<evidence type="ECO:0000256" key="1">
    <source>
        <dbReference type="SAM" id="MobiDB-lite"/>
    </source>
</evidence>
<organism evidence="7 8">
    <name type="scientific">Spodoptera frugiperda</name>
    <name type="common">Fall armyworm</name>
    <dbReference type="NCBI Taxonomy" id="7108"/>
    <lineage>
        <taxon>Eukaryota</taxon>
        <taxon>Metazoa</taxon>
        <taxon>Ecdysozoa</taxon>
        <taxon>Arthropoda</taxon>
        <taxon>Hexapoda</taxon>
        <taxon>Insecta</taxon>
        <taxon>Pterygota</taxon>
        <taxon>Neoptera</taxon>
        <taxon>Endopterygota</taxon>
        <taxon>Lepidoptera</taxon>
        <taxon>Glossata</taxon>
        <taxon>Ditrysia</taxon>
        <taxon>Noctuoidea</taxon>
        <taxon>Noctuidae</taxon>
        <taxon>Amphipyrinae</taxon>
        <taxon>Spodoptera</taxon>
    </lineage>
</organism>
<name>A0A9R0ETW6_SPOFR</name>
<evidence type="ECO:0000313" key="7">
    <source>
        <dbReference type="Proteomes" id="UP000829999"/>
    </source>
</evidence>
<evidence type="ECO:0000259" key="5">
    <source>
        <dbReference type="Pfam" id="PF22969"/>
    </source>
</evidence>
<evidence type="ECO:0000313" key="8">
    <source>
        <dbReference type="RefSeq" id="XP_050549720.1"/>
    </source>
</evidence>
<dbReference type="OrthoDB" id="361283at2759"/>
<keyword evidence="2" id="KW-0472">Membrane</keyword>
<dbReference type="CTD" id="35512"/>
<feature type="domain" description="NUP210 Ig-like" evidence="6">
    <location>
        <begin position="1063"/>
        <end position="1160"/>
    </location>
</feature>
<feature type="region of interest" description="Disordered" evidence="1">
    <location>
        <begin position="1661"/>
        <end position="1718"/>
    </location>
</feature>
<evidence type="ECO:0000256" key="3">
    <source>
        <dbReference type="SAM" id="SignalP"/>
    </source>
</evidence>
<dbReference type="Pfam" id="PF22967">
    <property type="entry name" value="Ig_NUP210_1st"/>
    <property type="match status" value="1"/>
</dbReference>
<dbReference type="PANTHER" id="PTHR23019">
    <property type="entry name" value="NUCLEAR PORE MEMBRANE GLYCOPROTEIN GP210-RELATED"/>
    <property type="match status" value="1"/>
</dbReference>
<feature type="domain" description="NUP210 Ig-like" evidence="5">
    <location>
        <begin position="122"/>
        <end position="220"/>
    </location>
</feature>
<evidence type="ECO:0000256" key="2">
    <source>
        <dbReference type="SAM" id="Phobius"/>
    </source>
</evidence>
<feature type="signal peptide" evidence="3">
    <location>
        <begin position="1"/>
        <end position="22"/>
    </location>
</feature>
<evidence type="ECO:0000259" key="6">
    <source>
        <dbReference type="Pfam" id="PF26181"/>
    </source>
</evidence>
<proteinExistence type="predicted"/>
<dbReference type="InterPro" id="IPR045197">
    <property type="entry name" value="NUP210-like"/>
</dbReference>
<feature type="compositionally biased region" description="Polar residues" evidence="1">
    <location>
        <begin position="1703"/>
        <end position="1718"/>
    </location>
</feature>
<keyword evidence="2" id="KW-1133">Transmembrane helix</keyword>
<feature type="compositionally biased region" description="Polar residues" evidence="1">
    <location>
        <begin position="1673"/>
        <end position="1691"/>
    </location>
</feature>
<reference evidence="8" key="1">
    <citation type="submission" date="2025-08" db="UniProtKB">
        <authorList>
            <consortium name="RefSeq"/>
        </authorList>
    </citation>
    <scope>IDENTIFICATION</scope>
    <source>
        <tissue evidence="8">Whole larval tissue</tissue>
    </source>
</reference>
<feature type="chain" id="PRO_5040140405" evidence="3">
    <location>
        <begin position="23"/>
        <end position="1718"/>
    </location>
</feature>
<keyword evidence="2" id="KW-0812">Transmembrane</keyword>
<dbReference type="Pfam" id="PF26181">
    <property type="entry name" value="Ig_NUP210_13th"/>
    <property type="match status" value="1"/>
</dbReference>
<dbReference type="InterPro" id="IPR055097">
    <property type="entry name" value="Ig_NUP210_2nd"/>
</dbReference>
<feature type="domain" description="NUP210 Ig-like" evidence="4">
    <location>
        <begin position="23"/>
        <end position="113"/>
    </location>
</feature>
<dbReference type="PANTHER" id="PTHR23019:SF0">
    <property type="entry name" value="NUCLEAR PORE MEMBRANE GLYCOPROTEIN 210"/>
    <property type="match status" value="1"/>
</dbReference>
<dbReference type="GO" id="GO:0005643">
    <property type="term" value="C:nuclear pore"/>
    <property type="evidence" value="ECO:0007669"/>
    <property type="project" value="TreeGrafter"/>
</dbReference>
<accession>A0A9R0ETW6</accession>
<gene>
    <name evidence="8" type="primary">LOC118272255</name>
</gene>
<sequence>MAFKKTAVFISVLCLLGCTCDGAKINTPRVLLPWLEDLNINFTFEIIEGGCYTWSLSRDDIIDLEPLYDDATGHCSRAARVSVSKSCVPPGSVIILAEEVNTGEILRGDVDIDKIRSLKVMSTTWNLFLEEAPEAFEVVAYDDQGNKFSTLEGISFTWSIENLGSNVGEDPLVTLVRWRDTDYEAPRGVTELEARGLRSHSVLLYGQAMGESRVTVCLEDICTDFNLQVIASVVLMPAIASIVPGDALRYKVVRARAGRLTIQDITETVYYLKVPDTSIALLEDSVSLVKGKEIGTTNVYLMSGATEVASATLTVAEAHSIRVSIRPSNLVIKGEPFVVHCIVLDDKGHALLSGDQILIRLSVEGEANVDLLRSTENGTLTDAVAHNAGSLTITARLYSIAGRTVSRKVEGQVTAEAIEPLEIVPPHLFVSWTDTMQEVSLKHIGGGDEPVVWSEIENEYSPDPLSLASDGVVTIRGPGQLGVRVQLKKYPHVKAIGRVLSAPFEMLQVSSSGHARVGKPHYLHIALTATHPETGELYNFHTCNCGSFAVTLLEGPEPQNVTVANWMKPADGACCVLECAWSARGVSTVRVSRGRAGDSARVAVRAAPTLLWPSHAAALPGATLPVLAEGEALVPQSLDSRVADISVRDGPPPHRHPDVQLFTFKCRRKGESVVELVSTAAEERESVSLEGSCAPHVSRVRLEPPDTPGNCSTPHKIWLRPGQELSVKVTLLDAIGRELLDENGPKMSWDIEPYHPGLQFQATDRLFVETHPDYAPVPVPYKYYQVVLAEDMAIGWTGALKASIPDATASIQARVVAPLKCDPLKVNIAWESEIVTNIATISGGSGRYAVEAPKGVSAEVEDGSLSANVPGPGSYDLIVTDLCVQGEKQLIEVHIEEVLSVEVSTSRAVGVGACVPVTALVKGVSHRYLTVGKPPEWRTSGYISVKDGSLCGLQEGMGKVRALFGGVWSPEVEVQVFPALAIVPSRSRVPPGARLQLRHVGGPPPHLAHLHYSHTHGLPHVEVTSSGSVHGLSIGTSRIKLVATDFNNVEMASAEAEVEVVPISGIRVKAATQSLLVGSPSPLWIEAGGLSAAALAALMPPPRVTWTLRDPATARLYTTHADDMLERSVAEGLSVRVVPLKPGVITIDVRVRNMGQAAETRSWDSTIEILGLADIRTSVEGLSKEISSGDRLALAVSSAIKLKSLPRGTWKAYGDGAVTISAAGELLAVRPGHAVIVAQHRDERNNIFRETAIQVEVSVPWYCTLESDGESPEAALRLVLRTALGRALLAPHANVSATGPLVVHTRPARHTDSVLGTELVIPDLDAVGAFMTFQGTVSGVTVKDEVLVTGTDVKADRVVATGSWGVCVEGVGWRAPRGVSVYGGGAAGGAGVSLALLARPGPATHVLRRDRPQHVFTLHQLQLDKMEFLPGEWASELVPLSFTAAGLSSGPLLCTEEQRYALEGTPIELPYTCRTKAPHTAEPVIDVINGQMGCKIIPASTITDAAEVELCAEWGTYRTCTKTMLLPQVRVSTNKVSLLTPPATFTVMGHSHALKLVRLTPSPGLKLETRMDNGELLVIVTNEASTCGHGWVTVRSKLTSQELRVDVQRECDVACGTLLGALFSLLKPYMSTIITVAAAAAAYLYIQQRMQRKAPIRMPTDPNETILPPEASPIQNRSRTWSRSPYASSGPTAPVYGDASMLPEQSFSPNSTRNSMFL</sequence>
<dbReference type="RefSeq" id="XP_050549720.1">
    <property type="nucleotide sequence ID" value="XM_050693763.1"/>
</dbReference>